<dbReference type="AlphaFoldDB" id="A0AAV5B5K3"/>
<evidence type="ECO:0000256" key="1">
    <source>
        <dbReference type="SAM" id="MobiDB-lite"/>
    </source>
</evidence>
<dbReference type="InterPro" id="IPR025101">
    <property type="entry name" value="DUF4012"/>
</dbReference>
<dbReference type="Pfam" id="PF13196">
    <property type="entry name" value="DUF4012"/>
    <property type="match status" value="1"/>
</dbReference>
<feature type="compositionally biased region" description="Polar residues" evidence="1">
    <location>
        <begin position="28"/>
        <end position="43"/>
    </location>
</feature>
<dbReference type="EMBL" id="BQKC01000001">
    <property type="protein sequence ID" value="GJM56102.1"/>
    <property type="molecule type" value="Genomic_DNA"/>
</dbReference>
<keyword evidence="4" id="KW-1185">Reference proteome</keyword>
<sequence length="674" mass="71071">MSAKHMAPGPSDPKKRPSQGPAYRASHVRQTASPYGRSQTAGPQPSPHRATRASRTAAAPTASASAAPAPSRHGASELDRVKSRSGRPAPGKRRRRGPRWWQVTLIVVAVLAVVAGAFGFAMYQDVKAIQSEVGNVKQEFAVYKDALMNGKSDQLSGSAASLAQSTQTMADHVSSPLWALAELAPVYGQDVRQARELVNSANILTHNGLVPFSNSLNGVSVKSLVKDGGQVDIPILQKVIDAVLEVQGPLKDTIHTVQSMEPFHIHKLNDLIDSTRSALSTASDLLDEADDVLPQLPSMLGANGETKTYLVVALNNVETRSSGGFPGSWGTMTVTDGKIALGDFSAIQGLRQEGGTGFSPTAEEVAAFDMGSVVDNPGSSMMTPQFPRAAEAAAQSWLAFKGQAVNGVVAIDPVFLQALLAVTGRSVDVGGVHVDGSNAAAVLMHDTYWNLPVEAQDAFFAGVAGASFQAVFAGLGHADSGDLAKTFIDGALTRNFQVWMADEAQEAAIDALGFSGRLEDDPAKPVLGTYTNDYTWSKMDWYLDMRTSVGEGTKNPDGSTSYPVTTTVTNAMTEAEAASAPYYVYGGNPDKRSQGDMLTHLYLMAPAGGSISNVQGTGGVFSAAQHTVYGFDEWTCALQENPGETTTVTYTVTTSPQATEPLAVDRTPAARTFS</sequence>
<evidence type="ECO:0000313" key="3">
    <source>
        <dbReference type="EMBL" id="GJM56102.1"/>
    </source>
</evidence>
<feature type="compositionally biased region" description="Low complexity" evidence="1">
    <location>
        <begin position="53"/>
        <end position="72"/>
    </location>
</feature>
<feature type="transmembrane region" description="Helical" evidence="2">
    <location>
        <begin position="100"/>
        <end position="123"/>
    </location>
</feature>
<feature type="region of interest" description="Disordered" evidence="1">
    <location>
        <begin position="1"/>
        <end position="96"/>
    </location>
</feature>
<proteinExistence type="predicted"/>
<evidence type="ECO:0008006" key="5">
    <source>
        <dbReference type="Google" id="ProtNLM"/>
    </source>
</evidence>
<gene>
    <name evidence="3" type="ORF">ATOP_17570</name>
</gene>
<name>A0AAV5B5K3_9ACTN</name>
<evidence type="ECO:0000256" key="2">
    <source>
        <dbReference type="SAM" id="Phobius"/>
    </source>
</evidence>
<accession>A0AAV5B5K3</accession>
<keyword evidence="2" id="KW-1133">Transmembrane helix</keyword>
<evidence type="ECO:0000313" key="4">
    <source>
        <dbReference type="Proteomes" id="UP001055025"/>
    </source>
</evidence>
<dbReference type="RefSeq" id="WP_265591025.1">
    <property type="nucleotide sequence ID" value="NZ_BQKC01000001.1"/>
</dbReference>
<organism evidence="3 4">
    <name type="scientific">Granulimonas faecalis</name>
    <dbReference type="NCBI Taxonomy" id="2894155"/>
    <lineage>
        <taxon>Bacteria</taxon>
        <taxon>Bacillati</taxon>
        <taxon>Actinomycetota</taxon>
        <taxon>Coriobacteriia</taxon>
        <taxon>Coriobacteriales</taxon>
        <taxon>Kribbibacteriaceae</taxon>
        <taxon>Granulimonas</taxon>
    </lineage>
</organism>
<comment type="caution">
    <text evidence="3">The sequence shown here is derived from an EMBL/GenBank/DDBJ whole genome shotgun (WGS) entry which is preliminary data.</text>
</comment>
<protein>
    <recommendedName>
        <fullName evidence="5">DUF4012 domain-containing protein</fullName>
    </recommendedName>
</protein>
<reference evidence="3" key="1">
    <citation type="journal article" date="2022" name="Int. J. Syst. Evol. Microbiol.">
        <title>Granulimonas faecalis gen. nov., sp. nov., and Leptogranulimonas caecicola gen. nov., sp. nov., novel lactate-producing Atopobiaceae bacteria isolated from mouse intestines, and an emended description of the family Atopobiaceae.</title>
        <authorList>
            <person name="Morinaga K."/>
            <person name="Kusada H."/>
            <person name="Sakamoto S."/>
            <person name="Murakami T."/>
            <person name="Toyoda A."/>
            <person name="Mori H."/>
            <person name="Meng X.Y."/>
            <person name="Takashino M."/>
            <person name="Murotomi K."/>
            <person name="Tamaki H."/>
        </authorList>
    </citation>
    <scope>NUCLEOTIDE SEQUENCE</scope>
    <source>
        <strain evidence="3">OPF53</strain>
    </source>
</reference>
<dbReference type="Proteomes" id="UP001055025">
    <property type="component" value="Unassembled WGS sequence"/>
</dbReference>
<keyword evidence="2" id="KW-0472">Membrane</keyword>
<keyword evidence="2" id="KW-0812">Transmembrane</keyword>